<reference evidence="5 6" key="1">
    <citation type="submission" date="2019-07" db="EMBL/GenBank/DDBJ databases">
        <title>Draft genome assembly of a fouling barnacle, Amphibalanus amphitrite (Darwin, 1854): The first reference genome for Thecostraca.</title>
        <authorList>
            <person name="Kim W."/>
        </authorList>
    </citation>
    <scope>NUCLEOTIDE SEQUENCE [LARGE SCALE GENOMIC DNA]</scope>
    <source>
        <strain evidence="5">SNU_AA5</strain>
        <tissue evidence="5">Soma without cirri and trophi</tissue>
    </source>
</reference>
<feature type="compositionally biased region" description="Acidic residues" evidence="3">
    <location>
        <begin position="83"/>
        <end position="97"/>
    </location>
</feature>
<accession>A0A6A4WTP7</accession>
<dbReference type="PANTHER" id="PTHR13280:SF17">
    <property type="entry name" value="KRUEPPEL TARGET AT 95D, ISOFORM A"/>
    <property type="match status" value="1"/>
</dbReference>
<proteinExistence type="inferred from homology"/>
<feature type="region of interest" description="Disordered" evidence="3">
    <location>
        <begin position="82"/>
        <end position="121"/>
    </location>
</feature>
<feature type="domain" description="Phosphofurin acidic cluster sorting protein 1/2 N-terminal C2" evidence="4">
    <location>
        <begin position="1"/>
        <end position="64"/>
    </location>
</feature>
<evidence type="ECO:0000256" key="1">
    <source>
        <dbReference type="ARBA" id="ARBA00008590"/>
    </source>
</evidence>
<sequence length="217" mass="24960">MLQRRKRYKNRTILGYKTLSVGVINMSQILQKSVDKDLMLYSDPKERQTLAAILSVESLVSQPAEQEEMQMPKNMDMPYRYDSEEEEEYSTNDECSDSEQIPDARGKPPSSKHMGSNMRQRNLKEKFMTLLKRFKVSEGLQELDQDQDMDPKFDGEEREIADLLKELDEYASDSEPEIDTMSISSTPKPSLRPFFSSSQNLLGDNANPTIGKEQTQL</sequence>
<dbReference type="Pfam" id="PF25332">
    <property type="entry name" value="C2_PACS_N"/>
    <property type="match status" value="1"/>
</dbReference>
<dbReference type="InterPro" id="IPR057541">
    <property type="entry name" value="PACS1/2_N"/>
</dbReference>
<organism evidence="5 6">
    <name type="scientific">Amphibalanus amphitrite</name>
    <name type="common">Striped barnacle</name>
    <name type="synonym">Balanus amphitrite</name>
    <dbReference type="NCBI Taxonomy" id="1232801"/>
    <lineage>
        <taxon>Eukaryota</taxon>
        <taxon>Metazoa</taxon>
        <taxon>Ecdysozoa</taxon>
        <taxon>Arthropoda</taxon>
        <taxon>Crustacea</taxon>
        <taxon>Multicrustacea</taxon>
        <taxon>Cirripedia</taxon>
        <taxon>Thoracica</taxon>
        <taxon>Thoracicalcarea</taxon>
        <taxon>Balanomorpha</taxon>
        <taxon>Balanoidea</taxon>
        <taxon>Balanidae</taxon>
        <taxon>Amphibalaninae</taxon>
        <taxon>Amphibalanus</taxon>
    </lineage>
</organism>
<gene>
    <name evidence="5" type="primary">PACS1</name>
    <name evidence="5" type="ORF">FJT64_021608</name>
</gene>
<protein>
    <submittedName>
        <fullName evidence="5">Phosphofurin acidic cluster sorting protein 1</fullName>
    </submittedName>
</protein>
<comment type="caution">
    <text evidence="5">The sequence shown here is derived from an EMBL/GenBank/DDBJ whole genome shotgun (WGS) entry which is preliminary data.</text>
</comment>
<evidence type="ECO:0000256" key="3">
    <source>
        <dbReference type="SAM" id="MobiDB-lite"/>
    </source>
</evidence>
<dbReference type="EMBL" id="VIIS01000618">
    <property type="protein sequence ID" value="KAF0307000.1"/>
    <property type="molecule type" value="Genomic_DNA"/>
</dbReference>
<dbReference type="AlphaFoldDB" id="A0A6A4WTP7"/>
<dbReference type="Proteomes" id="UP000440578">
    <property type="component" value="Unassembled WGS sequence"/>
</dbReference>
<dbReference type="OrthoDB" id="28829at2759"/>
<evidence type="ECO:0000256" key="2">
    <source>
        <dbReference type="ARBA" id="ARBA00022553"/>
    </source>
</evidence>
<evidence type="ECO:0000313" key="5">
    <source>
        <dbReference type="EMBL" id="KAF0307000.1"/>
    </source>
</evidence>
<feature type="region of interest" description="Disordered" evidence="3">
    <location>
        <begin position="168"/>
        <end position="217"/>
    </location>
</feature>
<feature type="compositionally biased region" description="Polar residues" evidence="3">
    <location>
        <begin position="195"/>
        <end position="217"/>
    </location>
</feature>
<comment type="similarity">
    <text evidence="1">Belongs to the PACS family.</text>
</comment>
<keyword evidence="6" id="KW-1185">Reference proteome</keyword>
<dbReference type="InterPro" id="IPR019381">
    <property type="entry name" value="PACS1/2_C"/>
</dbReference>
<dbReference type="PANTHER" id="PTHR13280">
    <property type="entry name" value="PHOSPHOFURIN ACIDIC CLUSTER SORTING PROTEIN"/>
    <property type="match status" value="1"/>
</dbReference>
<evidence type="ECO:0000259" key="4">
    <source>
        <dbReference type="Pfam" id="PF25332"/>
    </source>
</evidence>
<dbReference type="GO" id="GO:0072659">
    <property type="term" value="P:protein localization to plasma membrane"/>
    <property type="evidence" value="ECO:0007669"/>
    <property type="project" value="TreeGrafter"/>
</dbReference>
<name>A0A6A4WTP7_AMPAM</name>
<evidence type="ECO:0000313" key="6">
    <source>
        <dbReference type="Proteomes" id="UP000440578"/>
    </source>
</evidence>
<feature type="compositionally biased region" description="Acidic residues" evidence="3">
    <location>
        <begin position="169"/>
        <end position="178"/>
    </location>
</feature>
<keyword evidence="2" id="KW-0597">Phosphoprotein</keyword>